<feature type="compositionally biased region" description="Low complexity" evidence="3">
    <location>
        <begin position="253"/>
        <end position="267"/>
    </location>
</feature>
<keyword evidence="5" id="KW-1185">Reference proteome</keyword>
<protein>
    <recommendedName>
        <fullName evidence="6">Required for respiratory growth protein 7, mitochondrial</fullName>
    </recommendedName>
</protein>
<dbReference type="GO" id="GO:0006302">
    <property type="term" value="P:double-strand break repair"/>
    <property type="evidence" value="ECO:0007669"/>
    <property type="project" value="UniProtKB-ARBA"/>
</dbReference>
<keyword evidence="2" id="KW-0496">Mitochondrion</keyword>
<feature type="region of interest" description="Disordered" evidence="3">
    <location>
        <begin position="248"/>
        <end position="267"/>
    </location>
</feature>
<dbReference type="Proteomes" id="UP000033647">
    <property type="component" value="Unassembled WGS sequence"/>
</dbReference>
<organism evidence="4 5">
    <name type="scientific">Zymoseptoria brevis</name>
    <dbReference type="NCBI Taxonomy" id="1047168"/>
    <lineage>
        <taxon>Eukaryota</taxon>
        <taxon>Fungi</taxon>
        <taxon>Dikarya</taxon>
        <taxon>Ascomycota</taxon>
        <taxon>Pezizomycotina</taxon>
        <taxon>Dothideomycetes</taxon>
        <taxon>Dothideomycetidae</taxon>
        <taxon>Mycosphaerellales</taxon>
        <taxon>Mycosphaerellaceae</taxon>
        <taxon>Zymoseptoria</taxon>
    </lineage>
</organism>
<evidence type="ECO:0000256" key="2">
    <source>
        <dbReference type="ARBA" id="ARBA00023128"/>
    </source>
</evidence>
<dbReference type="PANTHER" id="PTHR28133">
    <property type="entry name" value="REQUIRED FOR RESPIRATORY GROWTH PROTEIN 7, MITOCHONDRIAL"/>
    <property type="match status" value="1"/>
</dbReference>
<gene>
    <name evidence="4" type="ORF">TI39_contig4163g00013</name>
</gene>
<feature type="compositionally biased region" description="Basic residues" evidence="3">
    <location>
        <begin position="1"/>
        <end position="16"/>
    </location>
</feature>
<dbReference type="Pfam" id="PF10356">
    <property type="entry name" value="RRG7"/>
    <property type="match status" value="2"/>
</dbReference>
<name>A0A0F4GEW1_9PEZI</name>
<sequence length="290" mass="32130">MKAKVRLPVRNRKASAKKSAVDDSVSSSKLGKEKVVAVKGKYVTSGDTTKVRRTRKRLGTSPIQGAMQHEHDHLSAPRISLLAPTTNHHDLASFLEHSRNIDSKRSTTVYRGTHYEYTVIEFLKTYNFTLRRMGRSNDLGIDLLGQWQLPSDPQELRVLVQCKASKPRPAMVRELEGAYVGAPAGWRGADVMALLVTRDPATLGVRNALQRSRLPMGFAQITESGALRQFMWNHAAQEARLTGMSVTNEYRRGSSPSSSAPSDSGVESAVSLQWMGKRWNPSENVSQTSI</sequence>
<dbReference type="EMBL" id="LAFY01004122">
    <property type="protein sequence ID" value="KJX94725.1"/>
    <property type="molecule type" value="Genomic_DNA"/>
</dbReference>
<evidence type="ECO:0000313" key="5">
    <source>
        <dbReference type="Proteomes" id="UP000033647"/>
    </source>
</evidence>
<dbReference type="InterPro" id="IPR011335">
    <property type="entry name" value="Restrct_endonuc-II-like"/>
</dbReference>
<dbReference type="InterPro" id="IPR018828">
    <property type="entry name" value="RRG7"/>
</dbReference>
<proteinExistence type="predicted"/>
<dbReference type="AlphaFoldDB" id="A0A0F4GEW1"/>
<evidence type="ECO:0000256" key="3">
    <source>
        <dbReference type="SAM" id="MobiDB-lite"/>
    </source>
</evidence>
<dbReference type="SUPFAM" id="SSF52980">
    <property type="entry name" value="Restriction endonuclease-like"/>
    <property type="match status" value="1"/>
</dbReference>
<feature type="region of interest" description="Disordered" evidence="3">
    <location>
        <begin position="1"/>
        <end position="26"/>
    </location>
</feature>
<comment type="subcellular location">
    <subcellularLocation>
        <location evidence="1">Mitochondrion</location>
    </subcellularLocation>
</comment>
<evidence type="ECO:0008006" key="6">
    <source>
        <dbReference type="Google" id="ProtNLM"/>
    </source>
</evidence>
<dbReference type="OrthoDB" id="20734at2759"/>
<evidence type="ECO:0000256" key="1">
    <source>
        <dbReference type="ARBA" id="ARBA00004173"/>
    </source>
</evidence>
<accession>A0A0F4GEW1</accession>
<reference evidence="4 5" key="1">
    <citation type="submission" date="2015-03" db="EMBL/GenBank/DDBJ databases">
        <title>RNA-seq based gene annotation and comparative genomics of four Zymoseptoria species reveal species-specific pathogenicity related genes and transposable element activity.</title>
        <authorList>
            <person name="Grandaubert J."/>
            <person name="Bhattacharyya A."/>
            <person name="Stukenbrock E.H."/>
        </authorList>
    </citation>
    <scope>NUCLEOTIDE SEQUENCE [LARGE SCALE GENOMIC DNA]</scope>
    <source>
        <strain evidence="4 5">Zb18110</strain>
    </source>
</reference>
<evidence type="ECO:0000313" key="4">
    <source>
        <dbReference type="EMBL" id="KJX94725.1"/>
    </source>
</evidence>
<comment type="caution">
    <text evidence="4">The sequence shown here is derived from an EMBL/GenBank/DDBJ whole genome shotgun (WGS) entry which is preliminary data.</text>
</comment>
<dbReference type="PANTHER" id="PTHR28133:SF1">
    <property type="entry name" value="REQUIRED FOR RESPIRATORY GROWTH PROTEIN 7, MITOCHONDRIAL"/>
    <property type="match status" value="1"/>
</dbReference>
<dbReference type="GO" id="GO:0005739">
    <property type="term" value="C:mitochondrion"/>
    <property type="evidence" value="ECO:0007669"/>
    <property type="project" value="UniProtKB-SubCell"/>
</dbReference>